<dbReference type="AlphaFoldDB" id="A0A0R1SRF9"/>
<organism evidence="3 4">
    <name type="scientific">Lentilactobacillus diolivorans DSM 14421</name>
    <dbReference type="NCBI Taxonomy" id="1423739"/>
    <lineage>
        <taxon>Bacteria</taxon>
        <taxon>Bacillati</taxon>
        <taxon>Bacillota</taxon>
        <taxon>Bacilli</taxon>
        <taxon>Lactobacillales</taxon>
        <taxon>Lactobacillaceae</taxon>
        <taxon>Lentilactobacillus</taxon>
    </lineage>
</organism>
<protein>
    <recommendedName>
        <fullName evidence="2">Ferrous iron transporter FeoA-like domain-containing protein</fullName>
    </recommendedName>
</protein>
<evidence type="ECO:0000256" key="1">
    <source>
        <dbReference type="ARBA" id="ARBA00023004"/>
    </source>
</evidence>
<evidence type="ECO:0000259" key="2">
    <source>
        <dbReference type="SMART" id="SM00899"/>
    </source>
</evidence>
<dbReference type="InterPro" id="IPR038157">
    <property type="entry name" value="FeoA_core_dom"/>
</dbReference>
<dbReference type="RefSeq" id="WP_057863929.1">
    <property type="nucleotide sequence ID" value="NZ_AZEY01000020.1"/>
</dbReference>
<reference evidence="3 4" key="1">
    <citation type="journal article" date="2015" name="Genome Announc.">
        <title>Expanding the biotechnology potential of lactobacilli through comparative genomics of 213 strains and associated genera.</title>
        <authorList>
            <person name="Sun Z."/>
            <person name="Harris H.M."/>
            <person name="McCann A."/>
            <person name="Guo C."/>
            <person name="Argimon S."/>
            <person name="Zhang W."/>
            <person name="Yang X."/>
            <person name="Jeffery I.B."/>
            <person name="Cooney J.C."/>
            <person name="Kagawa T.F."/>
            <person name="Liu W."/>
            <person name="Song Y."/>
            <person name="Salvetti E."/>
            <person name="Wrobel A."/>
            <person name="Rasinkangas P."/>
            <person name="Parkhill J."/>
            <person name="Rea M.C."/>
            <person name="O'Sullivan O."/>
            <person name="Ritari J."/>
            <person name="Douillard F.P."/>
            <person name="Paul Ross R."/>
            <person name="Yang R."/>
            <person name="Briner A.E."/>
            <person name="Felis G.E."/>
            <person name="de Vos W.M."/>
            <person name="Barrangou R."/>
            <person name="Klaenhammer T.R."/>
            <person name="Caufield P.W."/>
            <person name="Cui Y."/>
            <person name="Zhang H."/>
            <person name="O'Toole P.W."/>
        </authorList>
    </citation>
    <scope>NUCLEOTIDE SEQUENCE [LARGE SCALE GENOMIC DNA]</scope>
    <source>
        <strain evidence="3 4">DSM 14421</strain>
    </source>
</reference>
<name>A0A0R1SRF9_9LACO</name>
<dbReference type="Proteomes" id="UP000052013">
    <property type="component" value="Unassembled WGS sequence"/>
</dbReference>
<feature type="domain" description="Ferrous iron transporter FeoA-like" evidence="2">
    <location>
        <begin position="1"/>
        <end position="75"/>
    </location>
</feature>
<accession>A0A0R1SRF9</accession>
<dbReference type="Pfam" id="PF04023">
    <property type="entry name" value="FeoA"/>
    <property type="match status" value="1"/>
</dbReference>
<dbReference type="Gene3D" id="2.30.30.90">
    <property type="match status" value="1"/>
</dbReference>
<evidence type="ECO:0000313" key="3">
    <source>
        <dbReference type="EMBL" id="KRL69074.1"/>
    </source>
</evidence>
<dbReference type="InterPro" id="IPR007167">
    <property type="entry name" value="Fe-transptr_FeoA-like"/>
</dbReference>
<dbReference type="EMBL" id="AZEY01000020">
    <property type="protein sequence ID" value="KRL69074.1"/>
    <property type="molecule type" value="Genomic_DNA"/>
</dbReference>
<dbReference type="InterPro" id="IPR008988">
    <property type="entry name" value="Transcriptional_repressor_C"/>
</dbReference>
<dbReference type="GO" id="GO:0046914">
    <property type="term" value="F:transition metal ion binding"/>
    <property type="evidence" value="ECO:0007669"/>
    <property type="project" value="InterPro"/>
</dbReference>
<evidence type="ECO:0000313" key="4">
    <source>
        <dbReference type="Proteomes" id="UP000052013"/>
    </source>
</evidence>
<gene>
    <name evidence="3" type="ORF">FC85_GL002294</name>
</gene>
<dbReference type="SUPFAM" id="SSF50037">
    <property type="entry name" value="C-terminal domain of transcriptional repressors"/>
    <property type="match status" value="1"/>
</dbReference>
<proteinExistence type="predicted"/>
<comment type="caution">
    <text evidence="3">The sequence shown here is derived from an EMBL/GenBank/DDBJ whole genome shotgun (WGS) entry which is preliminary data.</text>
</comment>
<keyword evidence="1" id="KW-0408">Iron</keyword>
<dbReference type="PATRIC" id="fig|1423739.3.peg.2385"/>
<dbReference type="SMART" id="SM00899">
    <property type="entry name" value="FeoA"/>
    <property type="match status" value="1"/>
</dbReference>
<dbReference type="STRING" id="1423739.FC85_GL002294"/>
<sequence>MQLSVEKVTHSRFTVQSLNQLDSPTTRRLHSLGIQSGSRIEVVSVYPFHGPVVIKMDQQRIALRYPIFKSLIGGDS</sequence>